<sequence>ERPLASVRSSPSPCSEDVTIQPFRADSPASEIANNLAMGAISAAILSDLGEQADTEGVVVEISEADADDEAPLAEEIRALISSPGDSLLHSSLGSFPETVNSQGRSVLESDSVAQDLLEPPDSPRHTGQLSSAVTLGSEETSALEGDEAIQERLAAMIQDSVAASDSPHHELPGRPDSVMGSHEDSVRGCEAGSVAMDSEAGPAAEAASLTAALADAVF</sequence>
<evidence type="ECO:0000313" key="3">
    <source>
        <dbReference type="Proteomes" id="UP001189429"/>
    </source>
</evidence>
<reference evidence="2" key="1">
    <citation type="submission" date="2023-10" db="EMBL/GenBank/DDBJ databases">
        <authorList>
            <person name="Chen Y."/>
            <person name="Shah S."/>
            <person name="Dougan E. K."/>
            <person name="Thang M."/>
            <person name="Chan C."/>
        </authorList>
    </citation>
    <scope>NUCLEOTIDE SEQUENCE [LARGE SCALE GENOMIC DNA]</scope>
</reference>
<comment type="caution">
    <text evidence="2">The sequence shown here is derived from an EMBL/GenBank/DDBJ whole genome shotgun (WGS) entry which is preliminary data.</text>
</comment>
<name>A0ABN9RG61_9DINO</name>
<dbReference type="EMBL" id="CAUYUJ010006247">
    <property type="protein sequence ID" value="CAK0816697.1"/>
    <property type="molecule type" value="Genomic_DNA"/>
</dbReference>
<feature type="region of interest" description="Disordered" evidence="1">
    <location>
        <begin position="116"/>
        <end position="187"/>
    </location>
</feature>
<gene>
    <name evidence="2" type="ORF">PCOR1329_LOCUS19548</name>
</gene>
<evidence type="ECO:0000256" key="1">
    <source>
        <dbReference type="SAM" id="MobiDB-lite"/>
    </source>
</evidence>
<accession>A0ABN9RG61</accession>
<keyword evidence="3" id="KW-1185">Reference proteome</keyword>
<protein>
    <submittedName>
        <fullName evidence="2">Uncharacterized protein</fullName>
    </submittedName>
</protein>
<dbReference type="Proteomes" id="UP001189429">
    <property type="component" value="Unassembled WGS sequence"/>
</dbReference>
<evidence type="ECO:0000313" key="2">
    <source>
        <dbReference type="EMBL" id="CAK0816697.1"/>
    </source>
</evidence>
<proteinExistence type="predicted"/>
<feature type="compositionally biased region" description="Polar residues" evidence="1">
    <location>
        <begin position="126"/>
        <end position="141"/>
    </location>
</feature>
<feature type="non-terminal residue" evidence="2">
    <location>
        <position position="1"/>
    </location>
</feature>
<organism evidence="2 3">
    <name type="scientific">Prorocentrum cordatum</name>
    <dbReference type="NCBI Taxonomy" id="2364126"/>
    <lineage>
        <taxon>Eukaryota</taxon>
        <taxon>Sar</taxon>
        <taxon>Alveolata</taxon>
        <taxon>Dinophyceae</taxon>
        <taxon>Prorocentrales</taxon>
        <taxon>Prorocentraceae</taxon>
        <taxon>Prorocentrum</taxon>
    </lineage>
</organism>
<feature type="region of interest" description="Disordered" evidence="1">
    <location>
        <begin position="1"/>
        <end position="20"/>
    </location>
</feature>